<evidence type="ECO:0000256" key="12">
    <source>
        <dbReference type="SAM" id="MobiDB-lite"/>
    </source>
</evidence>
<dbReference type="InterPro" id="IPR014016">
    <property type="entry name" value="UvrD-like_ATP-bd"/>
</dbReference>
<comment type="catalytic activity">
    <reaction evidence="8">
        <text>Couples ATP hydrolysis with the unwinding of duplex DNA by translocating in the 3'-5' direction.</text>
        <dbReference type="EC" id="5.6.2.4"/>
    </reaction>
</comment>
<accession>A0A9D1TRG1</accession>
<evidence type="ECO:0000259" key="13">
    <source>
        <dbReference type="PROSITE" id="PS51198"/>
    </source>
</evidence>
<protein>
    <recommendedName>
        <fullName evidence="9">DNA 3'-5' helicase</fullName>
        <ecNumber evidence="9">5.6.2.4</ecNumber>
    </recommendedName>
</protein>
<dbReference type="GO" id="GO:0043138">
    <property type="term" value="F:3'-5' DNA helicase activity"/>
    <property type="evidence" value="ECO:0007669"/>
    <property type="project" value="UniProtKB-EC"/>
</dbReference>
<dbReference type="Pfam" id="PF21196">
    <property type="entry name" value="PcrA_UvrD_tudor"/>
    <property type="match status" value="1"/>
</dbReference>
<dbReference type="EC" id="5.6.2.4" evidence="9"/>
<evidence type="ECO:0000256" key="7">
    <source>
        <dbReference type="ARBA" id="ARBA00023235"/>
    </source>
</evidence>
<keyword evidence="5 11" id="KW-0067">ATP-binding</keyword>
<keyword evidence="6" id="KW-0238">DNA-binding</keyword>
<dbReference type="PANTHER" id="PTHR11070:SF2">
    <property type="entry name" value="ATP-DEPENDENT DNA HELICASE SRS2"/>
    <property type="match status" value="1"/>
</dbReference>
<dbReference type="InterPro" id="IPR000212">
    <property type="entry name" value="DNA_helicase_UvrD/REP"/>
</dbReference>
<dbReference type="Gene3D" id="1.10.486.10">
    <property type="entry name" value="PCRA, domain 4"/>
    <property type="match status" value="1"/>
</dbReference>
<dbReference type="GO" id="GO:0000725">
    <property type="term" value="P:recombinational repair"/>
    <property type="evidence" value="ECO:0007669"/>
    <property type="project" value="TreeGrafter"/>
</dbReference>
<dbReference type="Pfam" id="PF13361">
    <property type="entry name" value="UvrD_C"/>
    <property type="match status" value="1"/>
</dbReference>
<dbReference type="GO" id="GO:0005524">
    <property type="term" value="F:ATP binding"/>
    <property type="evidence" value="ECO:0007669"/>
    <property type="project" value="UniProtKB-UniRule"/>
</dbReference>
<evidence type="ECO:0000259" key="14">
    <source>
        <dbReference type="PROSITE" id="PS51217"/>
    </source>
</evidence>
<evidence type="ECO:0000313" key="16">
    <source>
        <dbReference type="Proteomes" id="UP000823990"/>
    </source>
</evidence>
<evidence type="ECO:0000256" key="1">
    <source>
        <dbReference type="ARBA" id="ARBA00009922"/>
    </source>
</evidence>
<dbReference type="GO" id="GO:0005829">
    <property type="term" value="C:cytosol"/>
    <property type="evidence" value="ECO:0007669"/>
    <property type="project" value="TreeGrafter"/>
</dbReference>
<feature type="region of interest" description="Disordered" evidence="12">
    <location>
        <begin position="659"/>
        <end position="680"/>
    </location>
</feature>
<gene>
    <name evidence="15" type="ORF">H9892_05275</name>
</gene>
<dbReference type="Gene3D" id="1.10.10.160">
    <property type="match status" value="1"/>
</dbReference>
<evidence type="ECO:0000256" key="10">
    <source>
        <dbReference type="ARBA" id="ARBA00048988"/>
    </source>
</evidence>
<dbReference type="CDD" id="cd18807">
    <property type="entry name" value="SF1_C_UvrD"/>
    <property type="match status" value="1"/>
</dbReference>
<reference evidence="15" key="2">
    <citation type="submission" date="2021-04" db="EMBL/GenBank/DDBJ databases">
        <authorList>
            <person name="Gilroy R."/>
        </authorList>
    </citation>
    <scope>NUCLEOTIDE SEQUENCE</scope>
    <source>
        <strain evidence="15">12435</strain>
    </source>
</reference>
<evidence type="ECO:0000256" key="6">
    <source>
        <dbReference type="ARBA" id="ARBA00023125"/>
    </source>
</evidence>
<evidence type="ECO:0000256" key="11">
    <source>
        <dbReference type="PROSITE-ProRule" id="PRU00560"/>
    </source>
</evidence>
<comment type="similarity">
    <text evidence="1">Belongs to the helicase family. UvrD subfamily.</text>
</comment>
<keyword evidence="4 11" id="KW-0347">Helicase</keyword>
<evidence type="ECO:0000256" key="9">
    <source>
        <dbReference type="ARBA" id="ARBA00034808"/>
    </source>
</evidence>
<evidence type="ECO:0000256" key="3">
    <source>
        <dbReference type="ARBA" id="ARBA00022801"/>
    </source>
</evidence>
<comment type="catalytic activity">
    <reaction evidence="10">
        <text>ATP + H2O = ADP + phosphate + H(+)</text>
        <dbReference type="Rhea" id="RHEA:13065"/>
        <dbReference type="ChEBI" id="CHEBI:15377"/>
        <dbReference type="ChEBI" id="CHEBI:15378"/>
        <dbReference type="ChEBI" id="CHEBI:30616"/>
        <dbReference type="ChEBI" id="CHEBI:43474"/>
        <dbReference type="ChEBI" id="CHEBI:456216"/>
        <dbReference type="EC" id="5.6.2.4"/>
    </reaction>
</comment>
<reference evidence="15" key="1">
    <citation type="journal article" date="2021" name="PeerJ">
        <title>Extensive microbial diversity within the chicken gut microbiome revealed by metagenomics and culture.</title>
        <authorList>
            <person name="Gilroy R."/>
            <person name="Ravi A."/>
            <person name="Getino M."/>
            <person name="Pursley I."/>
            <person name="Horton D.L."/>
            <person name="Alikhan N.F."/>
            <person name="Baker D."/>
            <person name="Gharbi K."/>
            <person name="Hall N."/>
            <person name="Watson M."/>
            <person name="Adriaenssens E.M."/>
            <person name="Foster-Nyarko E."/>
            <person name="Jarju S."/>
            <person name="Secka A."/>
            <person name="Antonio M."/>
            <person name="Oren A."/>
            <person name="Chaudhuri R.R."/>
            <person name="La Ragione R."/>
            <person name="Hildebrand F."/>
            <person name="Pallen M.J."/>
        </authorList>
    </citation>
    <scope>NUCLEOTIDE SEQUENCE</scope>
    <source>
        <strain evidence="15">12435</strain>
    </source>
</reference>
<dbReference type="EMBL" id="DXHS01000082">
    <property type="protein sequence ID" value="HIW02733.1"/>
    <property type="molecule type" value="Genomic_DNA"/>
</dbReference>
<dbReference type="InterPro" id="IPR027417">
    <property type="entry name" value="P-loop_NTPase"/>
</dbReference>
<dbReference type="PROSITE" id="PS51217">
    <property type="entry name" value="UVRD_HELICASE_CTER"/>
    <property type="match status" value="1"/>
</dbReference>
<dbReference type="CDD" id="cd17932">
    <property type="entry name" value="DEXQc_UvrD"/>
    <property type="match status" value="1"/>
</dbReference>
<dbReference type="Pfam" id="PF00580">
    <property type="entry name" value="UvrD-helicase"/>
    <property type="match status" value="1"/>
</dbReference>
<dbReference type="SUPFAM" id="SSF52540">
    <property type="entry name" value="P-loop containing nucleoside triphosphate hydrolases"/>
    <property type="match status" value="1"/>
</dbReference>
<feature type="binding site" evidence="11">
    <location>
        <begin position="27"/>
        <end position="34"/>
    </location>
    <ligand>
        <name>ATP</name>
        <dbReference type="ChEBI" id="CHEBI:30616"/>
    </ligand>
</feature>
<evidence type="ECO:0000256" key="8">
    <source>
        <dbReference type="ARBA" id="ARBA00034617"/>
    </source>
</evidence>
<dbReference type="GO" id="GO:0003677">
    <property type="term" value="F:DNA binding"/>
    <property type="evidence" value="ECO:0007669"/>
    <property type="project" value="UniProtKB-KW"/>
</dbReference>
<evidence type="ECO:0000256" key="2">
    <source>
        <dbReference type="ARBA" id="ARBA00022741"/>
    </source>
</evidence>
<evidence type="ECO:0000256" key="4">
    <source>
        <dbReference type="ARBA" id="ARBA00022806"/>
    </source>
</evidence>
<dbReference type="Gene3D" id="3.40.50.300">
    <property type="entry name" value="P-loop containing nucleotide triphosphate hydrolases"/>
    <property type="match status" value="2"/>
</dbReference>
<organism evidence="15 16">
    <name type="scientific">Candidatus Protoclostridium stercorigallinarum</name>
    <dbReference type="NCBI Taxonomy" id="2838741"/>
    <lineage>
        <taxon>Bacteria</taxon>
        <taxon>Bacillati</taxon>
        <taxon>Bacillota</taxon>
        <taxon>Clostridia</taxon>
        <taxon>Candidatus Protoclostridium</taxon>
    </lineage>
</organism>
<feature type="domain" description="UvrD-like helicase ATP-binding" evidence="13">
    <location>
        <begin position="6"/>
        <end position="283"/>
    </location>
</feature>
<name>A0A9D1TRG1_9FIRM</name>
<proteinExistence type="inferred from homology"/>
<dbReference type="Proteomes" id="UP000823990">
    <property type="component" value="Unassembled WGS sequence"/>
</dbReference>
<dbReference type="InterPro" id="IPR013986">
    <property type="entry name" value="DExx_box_DNA_helicase_dom_sf"/>
</dbReference>
<dbReference type="GO" id="GO:0016787">
    <property type="term" value="F:hydrolase activity"/>
    <property type="evidence" value="ECO:0007669"/>
    <property type="project" value="UniProtKB-UniRule"/>
</dbReference>
<evidence type="ECO:0000313" key="15">
    <source>
        <dbReference type="EMBL" id="HIW02733.1"/>
    </source>
</evidence>
<sequence length="726" mass="81429">MPITTDCLNEEQQAAALDTEGAVLVTAGAGSGKTRLLTHRIAHIIRDLGVPPYNVLAITFTNKAAEEMRNRLYSLVPNASDIWVSTFHAMCAKILRRHSAVIGYGPNFTIYSQDESERLLKQIAKDLHLEGDNIVKNAARAISSAKNDGLPPEQYREHNINSDDIELNTDIYIEYERRLKANNAMDFDDLLLKTYELFSRAPEVLETYGNKFRYIHVDEFQDTNEIQYGLVRLLAAKHGNIFVVGDEDQSIYGWRGANVTNMQNFIEDFGAKIYKLEQNYRSTKNILSLANNLIKNNSSRIEKKLWSSLGDGETPVVYKARSEAGEADFVVNTIRKLISEGYRPHDFAVLMRINALTRTLEQRFMQYSLPYKVYGGFKFFDRKEVKDIIAYMRVLSNHRDDEAIARIINFPKRGIGDTTVDKIREYCSSSGKCMYDAIVEGDIPGISGATAAKITAFGKLLTELDEYKTASDVAELAEKTIELAGIKDAYSEDSEENTTRKLNIDDFVSSAHEFVKNRGGSLDDFLQEVTLYTEGDEESGDCVYLSTVHSAKGMEFRCVFIVGSEEGLFPLSRANDDPDELEEERRLMYVAITRAKERLYVTYCESRFMYGRTSPCRPSRFLGEMDERLKAVYGKPKFASSAAGSGRPSGTGSQNVYGHVAGNSPVRRNNGSSEGYAEGTRVRHKKFGEGTVVGVTDVGKNSYLVINFDKFGKITLSLAFAPIEKI</sequence>
<keyword evidence="2 11" id="KW-0547">Nucleotide-binding</keyword>
<keyword evidence="7" id="KW-0413">Isomerase</keyword>
<comment type="caution">
    <text evidence="15">The sequence shown here is derived from an EMBL/GenBank/DDBJ whole genome shotgun (WGS) entry which is preliminary data.</text>
</comment>
<dbReference type="PROSITE" id="PS51198">
    <property type="entry name" value="UVRD_HELICASE_ATP_BIND"/>
    <property type="match status" value="1"/>
</dbReference>
<dbReference type="InterPro" id="IPR014017">
    <property type="entry name" value="DNA_helicase_UvrD-like_C"/>
</dbReference>
<feature type="domain" description="UvrD-like helicase C-terminal" evidence="14">
    <location>
        <begin position="284"/>
        <end position="553"/>
    </location>
</feature>
<dbReference type="AlphaFoldDB" id="A0A9D1TRG1"/>
<dbReference type="PANTHER" id="PTHR11070">
    <property type="entry name" value="UVRD / RECB / PCRA DNA HELICASE FAMILY MEMBER"/>
    <property type="match status" value="1"/>
</dbReference>
<keyword evidence="3 11" id="KW-0378">Hydrolase</keyword>
<evidence type="ECO:0000256" key="5">
    <source>
        <dbReference type="ARBA" id="ARBA00022840"/>
    </source>
</evidence>